<gene>
    <name evidence="12" type="primary">folD</name>
    <name evidence="15" type="ORF">SAMN05444336_102426</name>
</gene>
<dbReference type="FunFam" id="3.40.50.720:FF:000006">
    <property type="entry name" value="Bifunctional protein FolD"/>
    <property type="match status" value="1"/>
</dbReference>
<evidence type="ECO:0000256" key="7">
    <source>
        <dbReference type="ARBA" id="ARBA00022857"/>
    </source>
</evidence>
<keyword evidence="3 12" id="KW-0554">One-carbon metabolism</keyword>
<dbReference type="EC" id="1.5.1.5" evidence="12"/>
<accession>A0A1H2WNP2</accession>
<keyword evidence="7 12" id="KW-0521">NADP</keyword>
<dbReference type="InterPro" id="IPR000672">
    <property type="entry name" value="THF_DH/CycHdrlase"/>
</dbReference>
<protein>
    <recommendedName>
        <fullName evidence="12">Bifunctional protein FolD</fullName>
    </recommendedName>
    <domain>
        <recommendedName>
            <fullName evidence="12">Methylenetetrahydrofolate dehydrogenase</fullName>
            <ecNumber evidence="12">1.5.1.5</ecNumber>
        </recommendedName>
    </domain>
    <domain>
        <recommendedName>
            <fullName evidence="12">Methenyltetrahydrofolate cyclohydrolase</fullName>
            <ecNumber evidence="12">3.5.4.9</ecNumber>
        </recommendedName>
    </domain>
</protein>
<evidence type="ECO:0000313" key="15">
    <source>
        <dbReference type="EMBL" id="SDW81619.1"/>
    </source>
</evidence>
<dbReference type="SUPFAM" id="SSF51735">
    <property type="entry name" value="NAD(P)-binding Rossmann-fold domains"/>
    <property type="match status" value="1"/>
</dbReference>
<organism evidence="15 16">
    <name type="scientific">Albimonas donghaensis</name>
    <dbReference type="NCBI Taxonomy" id="356660"/>
    <lineage>
        <taxon>Bacteria</taxon>
        <taxon>Pseudomonadati</taxon>
        <taxon>Pseudomonadota</taxon>
        <taxon>Alphaproteobacteria</taxon>
        <taxon>Rhodobacterales</taxon>
        <taxon>Paracoccaceae</taxon>
        <taxon>Albimonas</taxon>
    </lineage>
</organism>
<dbReference type="Pfam" id="PF02882">
    <property type="entry name" value="THF_DHG_CYH_C"/>
    <property type="match status" value="1"/>
</dbReference>
<keyword evidence="8 12" id="KW-0560">Oxidoreductase</keyword>
<keyword evidence="10 12" id="KW-0486">Methionine biosynthesis</keyword>
<evidence type="ECO:0000256" key="10">
    <source>
        <dbReference type="ARBA" id="ARBA00023167"/>
    </source>
</evidence>
<evidence type="ECO:0000259" key="14">
    <source>
        <dbReference type="Pfam" id="PF02882"/>
    </source>
</evidence>
<comment type="caution">
    <text evidence="12">Lacks conserved residue(s) required for the propagation of feature annotation.</text>
</comment>
<dbReference type="NCBIfam" id="NF008058">
    <property type="entry name" value="PRK10792.1"/>
    <property type="match status" value="1"/>
</dbReference>
<dbReference type="GO" id="GO:0004477">
    <property type="term" value="F:methenyltetrahydrofolate cyclohydrolase activity"/>
    <property type="evidence" value="ECO:0007669"/>
    <property type="project" value="UniProtKB-UniRule"/>
</dbReference>
<feature type="binding site" evidence="12">
    <location>
        <begin position="173"/>
        <end position="175"/>
    </location>
    <ligand>
        <name>NADP(+)</name>
        <dbReference type="ChEBI" id="CHEBI:58349"/>
    </ligand>
</feature>
<dbReference type="InterPro" id="IPR020867">
    <property type="entry name" value="THF_DH/CycHdrlase_CS"/>
</dbReference>
<evidence type="ECO:0000313" key="16">
    <source>
        <dbReference type="Proteomes" id="UP000199118"/>
    </source>
</evidence>
<dbReference type="InterPro" id="IPR036291">
    <property type="entry name" value="NAD(P)-bd_dom_sf"/>
</dbReference>
<comment type="catalytic activity">
    <reaction evidence="12">
        <text>(6R)-5,10-methenyltetrahydrofolate + H2O = (6R)-10-formyltetrahydrofolate + H(+)</text>
        <dbReference type="Rhea" id="RHEA:23700"/>
        <dbReference type="ChEBI" id="CHEBI:15377"/>
        <dbReference type="ChEBI" id="CHEBI:15378"/>
        <dbReference type="ChEBI" id="CHEBI:57455"/>
        <dbReference type="ChEBI" id="CHEBI:195366"/>
        <dbReference type="EC" id="3.5.4.9"/>
    </reaction>
</comment>
<dbReference type="PANTHER" id="PTHR48099">
    <property type="entry name" value="C-1-TETRAHYDROFOLATE SYNTHASE, CYTOPLASMIC-RELATED"/>
    <property type="match status" value="1"/>
</dbReference>
<feature type="binding site" evidence="12">
    <location>
        <position position="239"/>
    </location>
    <ligand>
        <name>NADP(+)</name>
        <dbReference type="ChEBI" id="CHEBI:58349"/>
    </ligand>
</feature>
<feature type="domain" description="Tetrahydrofolate dehydrogenase/cyclohydrolase catalytic" evidence="13">
    <location>
        <begin position="14"/>
        <end position="128"/>
    </location>
</feature>
<dbReference type="FunFam" id="3.40.50.10860:FF:000005">
    <property type="entry name" value="C-1-tetrahydrofolate synthase, cytoplasmic, putative"/>
    <property type="match status" value="1"/>
</dbReference>
<reference evidence="15 16" key="1">
    <citation type="submission" date="2016-10" db="EMBL/GenBank/DDBJ databases">
        <authorList>
            <person name="de Groot N.N."/>
        </authorList>
    </citation>
    <scope>NUCLEOTIDE SEQUENCE [LARGE SCALE GENOMIC DNA]</scope>
    <source>
        <strain evidence="15 16">DSM 17890</strain>
    </source>
</reference>
<evidence type="ECO:0000256" key="6">
    <source>
        <dbReference type="ARBA" id="ARBA00022801"/>
    </source>
</evidence>
<dbReference type="NCBIfam" id="NF010785">
    <property type="entry name" value="PRK14188.1"/>
    <property type="match status" value="1"/>
</dbReference>
<evidence type="ECO:0000256" key="1">
    <source>
        <dbReference type="ARBA" id="ARBA00004777"/>
    </source>
</evidence>
<dbReference type="HAMAP" id="MF_01576">
    <property type="entry name" value="THF_DHG_CYH"/>
    <property type="match status" value="1"/>
</dbReference>
<dbReference type="GO" id="GO:0000105">
    <property type="term" value="P:L-histidine biosynthetic process"/>
    <property type="evidence" value="ECO:0007669"/>
    <property type="project" value="UniProtKB-KW"/>
</dbReference>
<comment type="catalytic activity">
    <reaction evidence="12">
        <text>(6R)-5,10-methylene-5,6,7,8-tetrahydrofolate + NADP(+) = (6R)-5,10-methenyltetrahydrofolate + NADPH</text>
        <dbReference type="Rhea" id="RHEA:22812"/>
        <dbReference type="ChEBI" id="CHEBI:15636"/>
        <dbReference type="ChEBI" id="CHEBI:57455"/>
        <dbReference type="ChEBI" id="CHEBI:57783"/>
        <dbReference type="ChEBI" id="CHEBI:58349"/>
        <dbReference type="EC" id="1.5.1.5"/>
    </reaction>
</comment>
<keyword evidence="6 12" id="KW-0378">Hydrolase</keyword>
<comment type="similarity">
    <text evidence="12">Belongs to the tetrahydrofolate dehydrogenase/cyclohydrolase family.</text>
</comment>
<keyword evidence="9 12" id="KW-0368">Histidine biosynthesis</keyword>
<keyword evidence="5 12" id="KW-0658">Purine biosynthesis</keyword>
<evidence type="ECO:0000256" key="11">
    <source>
        <dbReference type="ARBA" id="ARBA00023268"/>
    </source>
</evidence>
<dbReference type="Pfam" id="PF00763">
    <property type="entry name" value="THF_DHG_CYH"/>
    <property type="match status" value="1"/>
</dbReference>
<dbReference type="PROSITE" id="PS00766">
    <property type="entry name" value="THF_DHG_CYH_1"/>
    <property type="match status" value="1"/>
</dbReference>
<dbReference type="InterPro" id="IPR046346">
    <property type="entry name" value="Aminoacid_DH-like_N_sf"/>
</dbReference>
<dbReference type="EMBL" id="FNMZ01000002">
    <property type="protein sequence ID" value="SDW81619.1"/>
    <property type="molecule type" value="Genomic_DNA"/>
</dbReference>
<dbReference type="CDD" id="cd01080">
    <property type="entry name" value="NAD_bind_m-THF_DH_Cyclohyd"/>
    <property type="match status" value="1"/>
</dbReference>
<dbReference type="GO" id="GO:0004488">
    <property type="term" value="F:methylenetetrahydrofolate dehydrogenase (NADP+) activity"/>
    <property type="evidence" value="ECO:0007669"/>
    <property type="project" value="UniProtKB-UniRule"/>
</dbReference>
<dbReference type="PANTHER" id="PTHR48099:SF5">
    <property type="entry name" value="C-1-TETRAHYDROFOLATE SYNTHASE, CYTOPLASMIC"/>
    <property type="match status" value="1"/>
</dbReference>
<dbReference type="NCBIfam" id="NF010783">
    <property type="entry name" value="PRK14186.1"/>
    <property type="match status" value="1"/>
</dbReference>
<dbReference type="InterPro" id="IPR020631">
    <property type="entry name" value="THF_DH/CycHdrlase_NAD-bd_dom"/>
</dbReference>
<dbReference type="Gene3D" id="3.40.50.10860">
    <property type="entry name" value="Leucine Dehydrogenase, chain A, domain 1"/>
    <property type="match status" value="1"/>
</dbReference>
<evidence type="ECO:0000256" key="9">
    <source>
        <dbReference type="ARBA" id="ARBA00023102"/>
    </source>
</evidence>
<comment type="subunit">
    <text evidence="2 12">Homodimer.</text>
</comment>
<dbReference type="GO" id="GO:0035999">
    <property type="term" value="P:tetrahydrofolate interconversion"/>
    <property type="evidence" value="ECO:0007669"/>
    <property type="project" value="UniProtKB-UniRule"/>
</dbReference>
<comment type="pathway">
    <text evidence="1 12">One-carbon metabolism; tetrahydrofolate interconversion.</text>
</comment>
<sequence length="307" mass="31875">MMDASANAGSARRIDGKAFAEGLRVQVAAEVAKLAAQGVTPGLAVVLVGEDPASQVYVRNKGRQTLEAGMASFEHKLPADASEAELLEIVARLNADPAVHGILVQLPLPGHMDADRVIDAIAPEKDVDGFHVINVGRLAAGLPAMVSCTPLGCLMLLRDQLGRLSGLDAVVVGRSNIVGKPMAQLLLRESCTVTVAHSRTKDLAEVCRRADILIAAVGRPEMIPGDWIKPGATVIDVGINRIPAPERGEGRTRLVGDVHYASAAQVAGAITPVPGGVGPMTIACLLANTVTAACRIHGIEPPAAFAF</sequence>
<proteinExistence type="inferred from homology"/>
<dbReference type="STRING" id="356660.SAMN05444336_102426"/>
<dbReference type="GO" id="GO:0009086">
    <property type="term" value="P:methionine biosynthetic process"/>
    <property type="evidence" value="ECO:0007669"/>
    <property type="project" value="UniProtKB-KW"/>
</dbReference>
<feature type="domain" description="Tetrahydrofolate dehydrogenase/cyclohydrolase NAD(P)-binding" evidence="14">
    <location>
        <begin position="147"/>
        <end position="295"/>
    </location>
</feature>
<comment type="function">
    <text evidence="12">Catalyzes the oxidation of 5,10-methylenetetrahydrofolate to 5,10-methenyltetrahydrofolate and then the hydrolysis of 5,10-methenyltetrahydrofolate to 10-formyltetrahydrofolate.</text>
</comment>
<evidence type="ECO:0000256" key="3">
    <source>
        <dbReference type="ARBA" id="ARBA00022563"/>
    </source>
</evidence>
<dbReference type="GO" id="GO:0006164">
    <property type="term" value="P:purine nucleotide biosynthetic process"/>
    <property type="evidence" value="ECO:0007669"/>
    <property type="project" value="UniProtKB-KW"/>
</dbReference>
<name>A0A1H2WNP2_9RHOB</name>
<evidence type="ECO:0000259" key="13">
    <source>
        <dbReference type="Pfam" id="PF00763"/>
    </source>
</evidence>
<evidence type="ECO:0000256" key="2">
    <source>
        <dbReference type="ARBA" id="ARBA00011738"/>
    </source>
</evidence>
<evidence type="ECO:0000256" key="4">
    <source>
        <dbReference type="ARBA" id="ARBA00022605"/>
    </source>
</evidence>
<dbReference type="UniPathway" id="UPA00193"/>
<dbReference type="Gene3D" id="3.40.50.720">
    <property type="entry name" value="NAD(P)-binding Rossmann-like Domain"/>
    <property type="match status" value="1"/>
</dbReference>
<keyword evidence="16" id="KW-1185">Reference proteome</keyword>
<dbReference type="InterPro" id="IPR020630">
    <property type="entry name" value="THF_DH/CycHdrlase_cat_dom"/>
</dbReference>
<keyword evidence="4 12" id="KW-0028">Amino-acid biosynthesis</keyword>
<dbReference type="Proteomes" id="UP000199118">
    <property type="component" value="Unassembled WGS sequence"/>
</dbReference>
<dbReference type="PROSITE" id="PS00767">
    <property type="entry name" value="THF_DHG_CYH_2"/>
    <property type="match status" value="1"/>
</dbReference>
<dbReference type="GO" id="GO:0005829">
    <property type="term" value="C:cytosol"/>
    <property type="evidence" value="ECO:0007669"/>
    <property type="project" value="TreeGrafter"/>
</dbReference>
<evidence type="ECO:0000256" key="8">
    <source>
        <dbReference type="ARBA" id="ARBA00023002"/>
    </source>
</evidence>
<keyword evidence="11 12" id="KW-0511">Multifunctional enzyme</keyword>
<evidence type="ECO:0000256" key="5">
    <source>
        <dbReference type="ARBA" id="ARBA00022755"/>
    </source>
</evidence>
<evidence type="ECO:0000256" key="12">
    <source>
        <dbReference type="HAMAP-Rule" id="MF_01576"/>
    </source>
</evidence>
<dbReference type="SUPFAM" id="SSF53223">
    <property type="entry name" value="Aminoacid dehydrogenase-like, N-terminal domain"/>
    <property type="match status" value="1"/>
</dbReference>
<dbReference type="AlphaFoldDB" id="A0A1H2WNP2"/>
<dbReference type="PRINTS" id="PR00085">
    <property type="entry name" value="THFDHDRGNASE"/>
</dbReference>
<dbReference type="EC" id="3.5.4.9" evidence="12"/>